<evidence type="ECO:0000313" key="2">
    <source>
        <dbReference type="Proteomes" id="UP000308092"/>
    </source>
</evidence>
<dbReference type="VEuPathDB" id="FungiDB:EYZ11_010464"/>
<sequence length="34" mass="3681">MTSIDPHRIPRTASAGKESMMAKLAPMRILLTVG</sequence>
<accession>A0A4S3J7E6</accession>
<comment type="caution">
    <text evidence="1">The sequence shown here is derived from an EMBL/GenBank/DDBJ whole genome shotgun (WGS) entry which is preliminary data.</text>
</comment>
<proteinExistence type="predicted"/>
<dbReference type="EMBL" id="SOSA01000564">
    <property type="protein sequence ID" value="THC90068.1"/>
    <property type="molecule type" value="Genomic_DNA"/>
</dbReference>
<reference evidence="1 2" key="1">
    <citation type="submission" date="2019-03" db="EMBL/GenBank/DDBJ databases">
        <title>The genome sequence of a newly discovered highly antifungal drug resistant Aspergillus species, Aspergillus tanneri NIH 1004.</title>
        <authorList>
            <person name="Mounaud S."/>
            <person name="Singh I."/>
            <person name="Joardar V."/>
            <person name="Pakala S."/>
            <person name="Pakala S."/>
            <person name="Venepally P."/>
            <person name="Hoover J."/>
            <person name="Nierman W."/>
            <person name="Chung J."/>
            <person name="Losada L."/>
        </authorList>
    </citation>
    <scope>NUCLEOTIDE SEQUENCE [LARGE SCALE GENOMIC DNA]</scope>
    <source>
        <strain evidence="1 2">NIH1004</strain>
    </source>
</reference>
<keyword evidence="2" id="KW-1185">Reference proteome</keyword>
<dbReference type="Proteomes" id="UP000308092">
    <property type="component" value="Unassembled WGS sequence"/>
</dbReference>
<protein>
    <submittedName>
        <fullName evidence="1">Uncharacterized protein</fullName>
    </submittedName>
</protein>
<evidence type="ECO:0000313" key="1">
    <source>
        <dbReference type="EMBL" id="THC90068.1"/>
    </source>
</evidence>
<gene>
    <name evidence="1" type="ORF">EYZ11_010464</name>
</gene>
<organism evidence="1 2">
    <name type="scientific">Aspergillus tanneri</name>
    <dbReference type="NCBI Taxonomy" id="1220188"/>
    <lineage>
        <taxon>Eukaryota</taxon>
        <taxon>Fungi</taxon>
        <taxon>Dikarya</taxon>
        <taxon>Ascomycota</taxon>
        <taxon>Pezizomycotina</taxon>
        <taxon>Eurotiomycetes</taxon>
        <taxon>Eurotiomycetidae</taxon>
        <taxon>Eurotiales</taxon>
        <taxon>Aspergillaceae</taxon>
        <taxon>Aspergillus</taxon>
        <taxon>Aspergillus subgen. Circumdati</taxon>
    </lineage>
</organism>
<dbReference type="AlphaFoldDB" id="A0A4S3J7E6"/>
<name>A0A4S3J7E6_9EURO</name>